<evidence type="ECO:0000313" key="2">
    <source>
        <dbReference type="EMBL" id="PHH82344.1"/>
    </source>
</evidence>
<evidence type="ECO:0000259" key="1">
    <source>
        <dbReference type="PROSITE" id="PS50127"/>
    </source>
</evidence>
<accession>A0A2C5ZSD3</accession>
<dbReference type="SUPFAM" id="SSF54495">
    <property type="entry name" value="UBC-like"/>
    <property type="match status" value="1"/>
</dbReference>
<dbReference type="InterPro" id="IPR000608">
    <property type="entry name" value="UBC"/>
</dbReference>
<dbReference type="Pfam" id="PF00179">
    <property type="entry name" value="UQ_con"/>
    <property type="match status" value="1"/>
</dbReference>
<keyword evidence="3" id="KW-1185">Reference proteome</keyword>
<gene>
    <name evidence="2" type="ORF">CDD82_6318</name>
</gene>
<dbReference type="EMBL" id="NJEU01000064">
    <property type="protein sequence ID" value="PHH82344.1"/>
    <property type="molecule type" value="Genomic_DNA"/>
</dbReference>
<evidence type="ECO:0000313" key="3">
    <source>
        <dbReference type="Proteomes" id="UP000224854"/>
    </source>
</evidence>
<proteinExistence type="predicted"/>
<dbReference type="InterPro" id="IPR016135">
    <property type="entry name" value="UBQ-conjugating_enzyme/RWD"/>
</dbReference>
<reference evidence="2 3" key="1">
    <citation type="submission" date="2017-06" db="EMBL/GenBank/DDBJ databases">
        <title>Ant-infecting Ophiocordyceps genomes reveal a high diversity of potential behavioral manipulation genes and a possible major role for enterotoxins.</title>
        <authorList>
            <person name="De Bekker C."/>
            <person name="Evans H.C."/>
            <person name="Brachmann A."/>
            <person name="Hughes D.P."/>
        </authorList>
    </citation>
    <scope>NUCLEOTIDE SEQUENCE [LARGE SCALE GENOMIC DNA]</scope>
    <source>
        <strain evidence="2 3">1348a</strain>
    </source>
</reference>
<protein>
    <recommendedName>
        <fullName evidence="1">UBC core domain-containing protein</fullName>
    </recommendedName>
</protein>
<comment type="caution">
    <text evidence="2">The sequence shown here is derived from an EMBL/GenBank/DDBJ whole genome shotgun (WGS) entry which is preliminary data.</text>
</comment>
<sequence>MHCGEKYPDEPPTIQFVSHVNLPCVNEHTGVVDPKQLPCLAQWKRENTMETVLIELRRYMAAPAHKKLPQRPEGSTFS</sequence>
<feature type="domain" description="UBC core" evidence="1">
    <location>
        <begin position="1"/>
        <end position="78"/>
    </location>
</feature>
<organism evidence="2 3">
    <name type="scientific">Ophiocordyceps australis</name>
    <dbReference type="NCBI Taxonomy" id="1399860"/>
    <lineage>
        <taxon>Eukaryota</taxon>
        <taxon>Fungi</taxon>
        <taxon>Dikarya</taxon>
        <taxon>Ascomycota</taxon>
        <taxon>Pezizomycotina</taxon>
        <taxon>Sordariomycetes</taxon>
        <taxon>Hypocreomycetidae</taxon>
        <taxon>Hypocreales</taxon>
        <taxon>Ophiocordycipitaceae</taxon>
        <taxon>Ophiocordyceps</taxon>
    </lineage>
</organism>
<dbReference type="Gene3D" id="3.10.110.10">
    <property type="entry name" value="Ubiquitin Conjugating Enzyme"/>
    <property type="match status" value="1"/>
</dbReference>
<dbReference type="PROSITE" id="PS50127">
    <property type="entry name" value="UBC_2"/>
    <property type="match status" value="1"/>
</dbReference>
<dbReference type="OrthoDB" id="6508832at2759"/>
<name>A0A2C5ZSD3_9HYPO</name>
<dbReference type="Proteomes" id="UP000224854">
    <property type="component" value="Unassembled WGS sequence"/>
</dbReference>
<dbReference type="AlphaFoldDB" id="A0A2C5ZSD3"/>